<name>A0ABD5IZA6_9BACL</name>
<evidence type="ECO:0008006" key="3">
    <source>
        <dbReference type="Google" id="ProtNLM"/>
    </source>
</evidence>
<evidence type="ECO:0000313" key="1">
    <source>
        <dbReference type="EMBL" id="MED5052701.1"/>
    </source>
</evidence>
<sequence length="75" mass="8585">MEDEQNQLTDIEQPKRLDLMWLALGKRVGLSFAEMNELGLSDLRDLIDAYVDSFSDKSKIKARMATQADIDDFFA</sequence>
<reference evidence="1 2" key="1">
    <citation type="submission" date="2023-03" db="EMBL/GenBank/DDBJ databases">
        <title>Bacillus Genome Sequencing.</title>
        <authorList>
            <person name="Dunlap C."/>
        </authorList>
    </citation>
    <scope>NUCLEOTIDE SEQUENCE [LARGE SCALE GENOMIC DNA]</scope>
    <source>
        <strain evidence="1 2">NRS-38</strain>
    </source>
</reference>
<proteinExistence type="predicted"/>
<dbReference type="Proteomes" id="UP001339962">
    <property type="component" value="Unassembled WGS sequence"/>
</dbReference>
<dbReference type="AlphaFoldDB" id="A0ABD5IZA6"/>
<dbReference type="RefSeq" id="WP_328218968.1">
    <property type="nucleotide sequence ID" value="NZ_JARTLI010000029.1"/>
</dbReference>
<dbReference type="EMBL" id="JARTLI010000029">
    <property type="protein sequence ID" value="MED5052701.1"/>
    <property type="molecule type" value="Genomic_DNA"/>
</dbReference>
<accession>A0ABD5IZA6</accession>
<gene>
    <name evidence="1" type="ORF">P9850_12835</name>
</gene>
<evidence type="ECO:0000313" key="2">
    <source>
        <dbReference type="Proteomes" id="UP001339962"/>
    </source>
</evidence>
<comment type="caution">
    <text evidence="1">The sequence shown here is derived from an EMBL/GenBank/DDBJ whole genome shotgun (WGS) entry which is preliminary data.</text>
</comment>
<protein>
    <recommendedName>
        <fullName evidence="3">Transcriptional regulator</fullName>
    </recommendedName>
</protein>
<organism evidence="1 2">
    <name type="scientific">Anoxybacteroides rupiense</name>
    <dbReference type="NCBI Taxonomy" id="311460"/>
    <lineage>
        <taxon>Bacteria</taxon>
        <taxon>Bacillati</taxon>
        <taxon>Bacillota</taxon>
        <taxon>Bacilli</taxon>
        <taxon>Bacillales</taxon>
        <taxon>Anoxybacillaceae</taxon>
        <taxon>Anoxybacteroides</taxon>
    </lineage>
</organism>